<sequence length="760" mass="85874">MVLIILILPMLVLLFIFFLSHVPEIIKPASFKSTLSCFNLFLVLLVILFRTFDPKVDGPSTNKVVGNDQNLDVEGVNDKSHFYDSVDWLVRDEEIDASGQRTPIPPMPWIHVNSCKLDPQVSDATAKITSSDDHRIKRKRRQYRPKVKNIRHATPIPPAPPLPRAPSLAQAPAPVQGKKSIFQIMFKKPRKATHIPFVTTTVPPPPPPPPSWSLFSNCFTSRNKIKNIPSSKNSKLPPLPPTGPPPQPEPQRQCYDQQSSICSSSESSCLPPPLPPLNMPEMKDKYYGDFVRLGSYNSNTSSSPDLQPMGQPPTFIKGEIINCIEQGKGKVTAEEPTNKKKALEEPTKPKMALAKIAEQTKAKERDEKRKAEYGKKLNELKHAITLHRPKSVLDGYNRWMSRGKDCVEPYNLRVDMEVFRQAEDSYFAINPTDIIELLTNKKLELGILTCFEMSLYQLKGRSQQNKVGFLHPEMIMPDVYGTDKGVTLDYLARALEGYEFYVTPYLQGAHYVLFIICPKHGRGFILDSQKESVFHTKDNYMLTGLVDSVLGGSLKWELPTVNRQPSTWECGYYVMRWMHDFVLKYQNDDFPNTIPWGEERRLENKELDAVIGAWLVTDIQVVSNGFLSYGADGTVKLTVLKRKVGSSTLPNDWKGIIDALVKLNNDNAIRSILRNERNKRLFDKESRNVETITRLIIKYVKLKLISLKVKQSVQILVYNQNAAATRNAKLIGALQKFVGPDVKAFLSHVKPALLSAVEAL</sequence>
<comment type="caution">
    <text evidence="3">The sequence shown here is derived from an EMBL/GenBank/DDBJ whole genome shotgun (WGS) entry which is preliminary data.</text>
</comment>
<feature type="transmembrane region" description="Helical" evidence="2">
    <location>
        <begin position="6"/>
        <end position="22"/>
    </location>
</feature>
<feature type="region of interest" description="Disordered" evidence="1">
    <location>
        <begin position="226"/>
        <end position="281"/>
    </location>
</feature>
<dbReference type="PANTHER" id="PTHR33018">
    <property type="entry name" value="OS10G0338966 PROTEIN-RELATED"/>
    <property type="match status" value="1"/>
</dbReference>
<dbReference type="EMBL" id="BQNB010011623">
    <property type="protein sequence ID" value="GJS92997.1"/>
    <property type="molecule type" value="Genomic_DNA"/>
</dbReference>
<feature type="compositionally biased region" description="Pro residues" evidence="1">
    <location>
        <begin position="202"/>
        <end position="211"/>
    </location>
</feature>
<keyword evidence="2" id="KW-0812">Transmembrane</keyword>
<reference evidence="3" key="1">
    <citation type="journal article" date="2022" name="Int. J. Mol. Sci.">
        <title>Draft Genome of Tanacetum Coccineum: Genomic Comparison of Closely Related Tanacetum-Family Plants.</title>
        <authorList>
            <person name="Yamashiro T."/>
            <person name="Shiraishi A."/>
            <person name="Nakayama K."/>
            <person name="Satake H."/>
        </authorList>
    </citation>
    <scope>NUCLEOTIDE SEQUENCE</scope>
</reference>
<dbReference type="InterPro" id="IPR038765">
    <property type="entry name" value="Papain-like_cys_pep_sf"/>
</dbReference>
<reference evidence="3" key="2">
    <citation type="submission" date="2022-01" db="EMBL/GenBank/DDBJ databases">
        <authorList>
            <person name="Yamashiro T."/>
            <person name="Shiraishi A."/>
            <person name="Satake H."/>
            <person name="Nakayama K."/>
        </authorList>
    </citation>
    <scope>NUCLEOTIDE SEQUENCE</scope>
</reference>
<accession>A0ABQ4ZVQ6</accession>
<feature type="compositionally biased region" description="Pro residues" evidence="1">
    <location>
        <begin position="155"/>
        <end position="164"/>
    </location>
</feature>
<dbReference type="GO" id="GO:0008233">
    <property type="term" value="F:peptidase activity"/>
    <property type="evidence" value="ECO:0007669"/>
    <property type="project" value="UniProtKB-KW"/>
</dbReference>
<evidence type="ECO:0000313" key="3">
    <source>
        <dbReference type="EMBL" id="GJS92997.1"/>
    </source>
</evidence>
<feature type="compositionally biased region" description="Low complexity" evidence="1">
    <location>
        <begin position="165"/>
        <end position="174"/>
    </location>
</feature>
<feature type="region of interest" description="Disordered" evidence="1">
    <location>
        <begin position="151"/>
        <end position="174"/>
    </location>
</feature>
<evidence type="ECO:0000313" key="4">
    <source>
        <dbReference type="Proteomes" id="UP001151760"/>
    </source>
</evidence>
<proteinExistence type="predicted"/>
<dbReference type="Gene3D" id="3.40.395.10">
    <property type="entry name" value="Adenoviral Proteinase, Chain A"/>
    <property type="match status" value="1"/>
</dbReference>
<feature type="transmembrane region" description="Helical" evidence="2">
    <location>
        <begin position="34"/>
        <end position="52"/>
    </location>
</feature>
<keyword evidence="2" id="KW-0472">Membrane</keyword>
<organism evidence="3 4">
    <name type="scientific">Tanacetum coccineum</name>
    <dbReference type="NCBI Taxonomy" id="301880"/>
    <lineage>
        <taxon>Eukaryota</taxon>
        <taxon>Viridiplantae</taxon>
        <taxon>Streptophyta</taxon>
        <taxon>Embryophyta</taxon>
        <taxon>Tracheophyta</taxon>
        <taxon>Spermatophyta</taxon>
        <taxon>Magnoliopsida</taxon>
        <taxon>eudicotyledons</taxon>
        <taxon>Gunneridae</taxon>
        <taxon>Pentapetalae</taxon>
        <taxon>asterids</taxon>
        <taxon>campanulids</taxon>
        <taxon>Asterales</taxon>
        <taxon>Asteraceae</taxon>
        <taxon>Asteroideae</taxon>
        <taxon>Anthemideae</taxon>
        <taxon>Anthemidinae</taxon>
        <taxon>Tanacetum</taxon>
    </lineage>
</organism>
<dbReference type="SUPFAM" id="SSF54001">
    <property type="entry name" value="Cysteine proteinases"/>
    <property type="match status" value="1"/>
</dbReference>
<evidence type="ECO:0000256" key="2">
    <source>
        <dbReference type="SAM" id="Phobius"/>
    </source>
</evidence>
<feature type="compositionally biased region" description="Low complexity" evidence="1">
    <location>
        <begin position="226"/>
        <end position="236"/>
    </location>
</feature>
<keyword evidence="2" id="KW-1133">Transmembrane helix</keyword>
<dbReference type="PANTHER" id="PTHR33018:SF37">
    <property type="entry name" value="TRANSPOSASE TNP1_EN_SPM-LIKE DOMAIN-CONTAINING PROTEIN"/>
    <property type="match status" value="1"/>
</dbReference>
<gene>
    <name evidence="3" type="ORF">Tco_0799965</name>
</gene>
<feature type="region of interest" description="Disordered" evidence="1">
    <location>
        <begin position="197"/>
        <end position="216"/>
    </location>
</feature>
<keyword evidence="4" id="KW-1185">Reference proteome</keyword>
<dbReference type="Proteomes" id="UP001151760">
    <property type="component" value="Unassembled WGS sequence"/>
</dbReference>
<feature type="compositionally biased region" description="Low complexity" evidence="1">
    <location>
        <begin position="259"/>
        <end position="269"/>
    </location>
</feature>
<keyword evidence="3" id="KW-0645">Protease</keyword>
<dbReference type="GO" id="GO:0006508">
    <property type="term" value="P:proteolysis"/>
    <property type="evidence" value="ECO:0007669"/>
    <property type="project" value="UniProtKB-KW"/>
</dbReference>
<name>A0ABQ4ZVQ6_9ASTR</name>
<feature type="compositionally biased region" description="Pro residues" evidence="1">
    <location>
        <begin position="237"/>
        <end position="249"/>
    </location>
</feature>
<protein>
    <submittedName>
        <fullName evidence="3">Ulp1 protease family, C-terminal catalytic domain-containing protein</fullName>
    </submittedName>
</protein>
<keyword evidence="3" id="KW-0378">Hydrolase</keyword>
<evidence type="ECO:0000256" key="1">
    <source>
        <dbReference type="SAM" id="MobiDB-lite"/>
    </source>
</evidence>